<proteinExistence type="predicted"/>
<evidence type="ECO:0000256" key="3">
    <source>
        <dbReference type="PIRSR" id="PIRSR001060-2"/>
    </source>
</evidence>
<protein>
    <recommendedName>
        <fullName evidence="4">Glycoside hydrolase family 19 catalytic domain-containing protein</fullName>
    </recommendedName>
</protein>
<evidence type="ECO:0000256" key="2">
    <source>
        <dbReference type="ARBA" id="ARBA00023157"/>
    </source>
</evidence>
<dbReference type="SUPFAM" id="SSF53955">
    <property type="entry name" value="Lysozyme-like"/>
    <property type="match status" value="1"/>
</dbReference>
<reference evidence="6" key="1">
    <citation type="journal article" date="2017" name="Cell">
        <title>Insights into land plant evolution garnered from the Marchantia polymorpha genome.</title>
        <authorList>
            <person name="Bowman J.L."/>
            <person name="Kohchi T."/>
            <person name="Yamato K.T."/>
            <person name="Jenkins J."/>
            <person name="Shu S."/>
            <person name="Ishizaki K."/>
            <person name="Yamaoka S."/>
            <person name="Nishihama R."/>
            <person name="Nakamura Y."/>
            <person name="Berger F."/>
            <person name="Adam C."/>
            <person name="Aki S.S."/>
            <person name="Althoff F."/>
            <person name="Araki T."/>
            <person name="Arteaga-Vazquez M.A."/>
            <person name="Balasubrmanian S."/>
            <person name="Barry K."/>
            <person name="Bauer D."/>
            <person name="Boehm C.R."/>
            <person name="Briginshaw L."/>
            <person name="Caballero-Perez J."/>
            <person name="Catarino B."/>
            <person name="Chen F."/>
            <person name="Chiyoda S."/>
            <person name="Chovatia M."/>
            <person name="Davies K.M."/>
            <person name="Delmans M."/>
            <person name="Demura T."/>
            <person name="Dierschke T."/>
            <person name="Dolan L."/>
            <person name="Dorantes-Acosta A.E."/>
            <person name="Eklund D.M."/>
            <person name="Florent S.N."/>
            <person name="Flores-Sandoval E."/>
            <person name="Fujiyama A."/>
            <person name="Fukuzawa H."/>
            <person name="Galik B."/>
            <person name="Grimanelli D."/>
            <person name="Grimwood J."/>
            <person name="Grossniklaus U."/>
            <person name="Hamada T."/>
            <person name="Haseloff J."/>
            <person name="Hetherington A.J."/>
            <person name="Higo A."/>
            <person name="Hirakawa Y."/>
            <person name="Hundley H.N."/>
            <person name="Ikeda Y."/>
            <person name="Inoue K."/>
            <person name="Inoue S.I."/>
            <person name="Ishida S."/>
            <person name="Jia Q."/>
            <person name="Kakita M."/>
            <person name="Kanazawa T."/>
            <person name="Kawai Y."/>
            <person name="Kawashima T."/>
            <person name="Kennedy M."/>
            <person name="Kinose K."/>
            <person name="Kinoshita T."/>
            <person name="Kohara Y."/>
            <person name="Koide E."/>
            <person name="Komatsu K."/>
            <person name="Kopischke S."/>
            <person name="Kubo M."/>
            <person name="Kyozuka J."/>
            <person name="Lagercrantz U."/>
            <person name="Lin S.S."/>
            <person name="Lindquist E."/>
            <person name="Lipzen A.M."/>
            <person name="Lu C.W."/>
            <person name="De Luna E."/>
            <person name="Martienssen R.A."/>
            <person name="Minamino N."/>
            <person name="Mizutani M."/>
            <person name="Mizutani M."/>
            <person name="Mochizuki N."/>
            <person name="Monte I."/>
            <person name="Mosher R."/>
            <person name="Nagasaki H."/>
            <person name="Nakagami H."/>
            <person name="Naramoto S."/>
            <person name="Nishitani K."/>
            <person name="Ohtani M."/>
            <person name="Okamoto T."/>
            <person name="Okumura M."/>
            <person name="Phillips J."/>
            <person name="Pollak B."/>
            <person name="Reinders A."/>
            <person name="Rovekamp M."/>
            <person name="Sano R."/>
            <person name="Sawa S."/>
            <person name="Schmid M.W."/>
            <person name="Shirakawa M."/>
            <person name="Solano R."/>
            <person name="Spunde A."/>
            <person name="Suetsugu N."/>
            <person name="Sugano S."/>
            <person name="Sugiyama A."/>
            <person name="Sun R."/>
            <person name="Suzuki Y."/>
            <person name="Takenaka M."/>
            <person name="Takezawa D."/>
            <person name="Tomogane H."/>
            <person name="Tsuzuki M."/>
            <person name="Ueda T."/>
            <person name="Umeda M."/>
            <person name="Ward J.M."/>
            <person name="Watanabe Y."/>
            <person name="Yazaki K."/>
            <person name="Yokoyama R."/>
            <person name="Yoshitake Y."/>
            <person name="Yotsui I."/>
            <person name="Zachgo S."/>
            <person name="Schmutz J."/>
        </authorList>
    </citation>
    <scope>NUCLEOTIDE SEQUENCE [LARGE SCALE GENOMIC DNA]</scope>
    <source>
        <strain evidence="6">Tak-1</strain>
    </source>
</reference>
<dbReference type="PIRSF" id="PIRSF001060">
    <property type="entry name" value="Endochitinase"/>
    <property type="match status" value="1"/>
</dbReference>
<sequence>MAFIPKGFLVDGSVEDQTREIAALLAHFDHGTSGLLYKEQSDPPDTYCLPSKDFPCYPGKSYHGRGPLQLCWNYNYKMCGEGIGDDSLLSRPEKLSQDPVIAFKSALWFWCTRQWNKPSCHSVMTGNWTPLSSDIEANRLPGFGLTINIINGIECNIESAEANSRVEKYRKFCELLAVNPGENIDCRYQKPFG</sequence>
<dbReference type="Gene3D" id="1.10.530.10">
    <property type="match status" value="1"/>
</dbReference>
<dbReference type="OMA" id="AKENGCY"/>
<dbReference type="GO" id="GO:0050832">
    <property type="term" value="P:defense response to fungus"/>
    <property type="evidence" value="ECO:0007669"/>
    <property type="project" value="UniProtKB-ARBA"/>
</dbReference>
<dbReference type="GO" id="GO:0005975">
    <property type="term" value="P:carbohydrate metabolic process"/>
    <property type="evidence" value="ECO:0007669"/>
    <property type="project" value="InterPro"/>
</dbReference>
<evidence type="ECO:0000259" key="4">
    <source>
        <dbReference type="Pfam" id="PF00182"/>
    </source>
</evidence>
<dbReference type="GO" id="GO:0006032">
    <property type="term" value="P:chitin catabolic process"/>
    <property type="evidence" value="ECO:0007669"/>
    <property type="project" value="InterPro"/>
</dbReference>
<dbReference type="CDD" id="cd00325">
    <property type="entry name" value="chitinase_GH19"/>
    <property type="match status" value="1"/>
</dbReference>
<organism evidence="5 6">
    <name type="scientific">Marchantia polymorpha</name>
    <name type="common">Common liverwort</name>
    <name type="synonym">Marchantia aquatica</name>
    <dbReference type="NCBI Taxonomy" id="3197"/>
    <lineage>
        <taxon>Eukaryota</taxon>
        <taxon>Viridiplantae</taxon>
        <taxon>Streptophyta</taxon>
        <taxon>Embryophyta</taxon>
        <taxon>Marchantiophyta</taxon>
        <taxon>Marchantiopsida</taxon>
        <taxon>Marchantiidae</taxon>
        <taxon>Marchantiales</taxon>
        <taxon>Marchantiaceae</taxon>
        <taxon>Marchantia</taxon>
    </lineage>
</organism>
<dbReference type="InterPro" id="IPR023346">
    <property type="entry name" value="Lysozyme-like_dom_sf"/>
</dbReference>
<dbReference type="Pfam" id="PF00182">
    <property type="entry name" value="Glyco_hydro_19"/>
    <property type="match status" value="1"/>
</dbReference>
<dbReference type="InterPro" id="IPR000726">
    <property type="entry name" value="Glyco_hydro_19_cat"/>
</dbReference>
<dbReference type="EMBL" id="KZ772817">
    <property type="protein sequence ID" value="PTQ29167.1"/>
    <property type="molecule type" value="Genomic_DNA"/>
</dbReference>
<dbReference type="AlphaFoldDB" id="A0A2R6W5N8"/>
<feature type="domain" description="Glycoside hydrolase family 19 catalytic" evidence="4">
    <location>
        <begin position="7"/>
        <end position="186"/>
    </location>
</feature>
<accession>A0A2R6W5N8</accession>
<dbReference type="PANTHER" id="PTHR22595:SF79">
    <property type="entry name" value="CHITINASE 12"/>
    <property type="match status" value="1"/>
</dbReference>
<feature type="disulfide bond" evidence="3">
    <location>
        <begin position="155"/>
        <end position="186"/>
    </location>
</feature>
<evidence type="ECO:0000313" key="5">
    <source>
        <dbReference type="EMBL" id="PTQ29167.1"/>
    </source>
</evidence>
<keyword evidence="6" id="KW-1185">Reference proteome</keyword>
<dbReference type="OrthoDB" id="5985073at2759"/>
<dbReference type="GO" id="GO:0016998">
    <property type="term" value="P:cell wall macromolecule catabolic process"/>
    <property type="evidence" value="ECO:0007669"/>
    <property type="project" value="InterPro"/>
</dbReference>
<dbReference type="InterPro" id="IPR016283">
    <property type="entry name" value="Glyco_hydro_19"/>
</dbReference>
<dbReference type="Gramene" id="Mp5g02490.1">
    <property type="protein sequence ID" value="Mp5g02490.1.cds"/>
    <property type="gene ID" value="Mp5g02490"/>
</dbReference>
<dbReference type="GO" id="GO:0004568">
    <property type="term" value="F:chitinase activity"/>
    <property type="evidence" value="ECO:0000318"/>
    <property type="project" value="GO_Central"/>
</dbReference>
<name>A0A2R6W5N8_MARPO</name>
<dbReference type="Gene3D" id="3.30.20.10">
    <property type="entry name" value="Endochitinase, domain 2"/>
    <property type="match status" value="1"/>
</dbReference>
<dbReference type="PANTHER" id="PTHR22595">
    <property type="entry name" value="CHITINASE-RELATED"/>
    <property type="match status" value="1"/>
</dbReference>
<keyword evidence="2 3" id="KW-1015">Disulfide bond</keyword>
<dbReference type="Proteomes" id="UP000244005">
    <property type="component" value="Unassembled WGS sequence"/>
</dbReference>
<evidence type="ECO:0000313" key="6">
    <source>
        <dbReference type="Proteomes" id="UP000244005"/>
    </source>
</evidence>
<gene>
    <name evidence="5" type="ORF">MARPO_0147s0042</name>
</gene>
<keyword evidence="1" id="KW-0611">Plant defense</keyword>
<evidence type="ECO:0000256" key="1">
    <source>
        <dbReference type="ARBA" id="ARBA00022821"/>
    </source>
</evidence>
<feature type="disulfide bond" evidence="3">
    <location>
        <begin position="48"/>
        <end position="56"/>
    </location>
</feature>